<dbReference type="PANTHER" id="PTHR42779">
    <property type="entry name" value="PROTEIN YNJB"/>
    <property type="match status" value="1"/>
</dbReference>
<dbReference type="InterPro" id="IPR006059">
    <property type="entry name" value="SBP"/>
</dbReference>
<dbReference type="Gene3D" id="3.40.190.10">
    <property type="entry name" value="Periplasmic binding protein-like II"/>
    <property type="match status" value="2"/>
</dbReference>
<dbReference type="InterPro" id="IPR027020">
    <property type="entry name" value="YnjB"/>
</dbReference>
<gene>
    <name evidence="1" type="ORF">M8A51_08840</name>
</gene>
<accession>A0ABT0YP31</accession>
<dbReference type="PIRSF" id="PIRSF029172">
    <property type="entry name" value="UCP029172_ABC_sbc_YnjB"/>
    <property type="match status" value="1"/>
</dbReference>
<dbReference type="RefSeq" id="WP_251777837.1">
    <property type="nucleotide sequence ID" value="NZ_JAMKFE010000004.1"/>
</dbReference>
<protein>
    <submittedName>
        <fullName evidence="1">ABC transporter substrate-binding protein</fullName>
    </submittedName>
</protein>
<name>A0ABT0YP31_9BURK</name>
<dbReference type="NCBIfam" id="NF008633">
    <property type="entry name" value="PRK11622.1"/>
    <property type="match status" value="1"/>
</dbReference>
<evidence type="ECO:0000313" key="2">
    <source>
        <dbReference type="Proteomes" id="UP001165541"/>
    </source>
</evidence>
<evidence type="ECO:0000313" key="1">
    <source>
        <dbReference type="EMBL" id="MCM5679638.1"/>
    </source>
</evidence>
<keyword evidence="2" id="KW-1185">Reference proteome</keyword>
<dbReference type="Proteomes" id="UP001165541">
    <property type="component" value="Unassembled WGS sequence"/>
</dbReference>
<dbReference type="SUPFAM" id="SSF53850">
    <property type="entry name" value="Periplasmic binding protein-like II"/>
    <property type="match status" value="1"/>
</dbReference>
<organism evidence="1 2">
    <name type="scientific">Caldimonas mangrovi</name>
    <dbReference type="NCBI Taxonomy" id="2944811"/>
    <lineage>
        <taxon>Bacteria</taxon>
        <taxon>Pseudomonadati</taxon>
        <taxon>Pseudomonadota</taxon>
        <taxon>Betaproteobacteria</taxon>
        <taxon>Burkholderiales</taxon>
        <taxon>Sphaerotilaceae</taxon>
        <taxon>Caldimonas</taxon>
    </lineage>
</organism>
<dbReference type="Pfam" id="PF13416">
    <property type="entry name" value="SBP_bac_8"/>
    <property type="match status" value="1"/>
</dbReference>
<comment type="caution">
    <text evidence="1">The sequence shown here is derived from an EMBL/GenBank/DDBJ whole genome shotgun (WGS) entry which is preliminary data.</text>
</comment>
<proteinExistence type="predicted"/>
<sequence length="396" mass="43706">MRLSRRTLLAVPAVIGLPAWTQRAEWPGIEAAARGQTVYFNAWAGSERINAYLQWAAAELRTRHGVTLEHVKIADAAEVVRRVRAEKDAGKTSGGSVDAVWINGENFLAMKRDKLLFGPFAEQLPNHAFVDTQGKPTTTVDFSEPVEGLEAPWGMAQLTFYGDGRRVPQPPRSVQELADFVRRHPGRFTYPKPPNFHGTTFLKQVLLELSSDREPLYRPVPPANASAVTAPLWAWLDAVHPALWRQGRAFPANDGALRQMLADGELLIALTFNPNAAANHVAERQLPSTTVSWQHRAGTIGNTHFIAIPFNARSREGAQVAINFLLSPLAQARKADIRYWGDPTVLATHALPAGERKLFDAARAPGMVAEPAPALPEPHASWVEAIEREWTRRYGA</sequence>
<dbReference type="EMBL" id="JAMKFE010000004">
    <property type="protein sequence ID" value="MCM5679638.1"/>
    <property type="molecule type" value="Genomic_DNA"/>
</dbReference>
<dbReference type="PANTHER" id="PTHR42779:SF1">
    <property type="entry name" value="PROTEIN YNJB"/>
    <property type="match status" value="1"/>
</dbReference>
<reference evidence="1" key="1">
    <citation type="submission" date="2022-05" db="EMBL/GenBank/DDBJ databases">
        <title>Schlegelella sp. nov., isolated from mangrove soil.</title>
        <authorList>
            <person name="Liu Y."/>
            <person name="Ge X."/>
            <person name="Liu W."/>
        </authorList>
    </citation>
    <scope>NUCLEOTIDE SEQUENCE</scope>
    <source>
        <strain evidence="1">S2-27</strain>
    </source>
</reference>